<dbReference type="RefSeq" id="WP_061165232.1">
    <property type="nucleotide sequence ID" value="NZ_FCOI02000069.1"/>
</dbReference>
<name>A0A158DY67_9BURK</name>
<dbReference type="InterPro" id="IPR045526">
    <property type="entry name" value="DUF6471"/>
</dbReference>
<evidence type="ECO:0000313" key="2">
    <source>
        <dbReference type="EMBL" id="SAK99569.1"/>
    </source>
</evidence>
<dbReference type="AlphaFoldDB" id="A0A158DY67"/>
<feature type="domain" description="DUF6471" evidence="1">
    <location>
        <begin position="8"/>
        <end position="70"/>
    </location>
</feature>
<dbReference type="OrthoDB" id="9088384at2"/>
<dbReference type="EMBL" id="FCOI02000069">
    <property type="protein sequence ID" value="SAK99569.1"/>
    <property type="molecule type" value="Genomic_DNA"/>
</dbReference>
<evidence type="ECO:0000313" key="3">
    <source>
        <dbReference type="Proteomes" id="UP000054624"/>
    </source>
</evidence>
<dbReference type="Proteomes" id="UP000054624">
    <property type="component" value="Unassembled WGS sequence"/>
</dbReference>
<organism evidence="2 3">
    <name type="scientific">Caballeronia temeraria</name>
    <dbReference type="NCBI Taxonomy" id="1777137"/>
    <lineage>
        <taxon>Bacteria</taxon>
        <taxon>Pseudomonadati</taxon>
        <taxon>Pseudomonadota</taxon>
        <taxon>Betaproteobacteria</taxon>
        <taxon>Burkholderiales</taxon>
        <taxon>Burkholderiaceae</taxon>
        <taxon>Caballeronia</taxon>
    </lineage>
</organism>
<keyword evidence="3" id="KW-1185">Reference proteome</keyword>
<proteinExistence type="predicted"/>
<dbReference type="Pfam" id="PF20075">
    <property type="entry name" value="DUF6471"/>
    <property type="match status" value="2"/>
</dbReference>
<protein>
    <recommendedName>
        <fullName evidence="1">DUF6471 domain-containing protein</fullName>
    </recommendedName>
</protein>
<reference evidence="3" key="1">
    <citation type="submission" date="2016-01" db="EMBL/GenBank/DDBJ databases">
        <authorList>
            <person name="Peeters Charlotte."/>
        </authorList>
    </citation>
    <scope>NUCLEOTIDE SEQUENCE [LARGE SCALE GENOMIC DNA]</scope>
</reference>
<evidence type="ECO:0000259" key="1">
    <source>
        <dbReference type="Pfam" id="PF20075"/>
    </source>
</evidence>
<gene>
    <name evidence="2" type="ORF">AWB76_07745</name>
</gene>
<feature type="domain" description="DUF6471" evidence="1">
    <location>
        <begin position="86"/>
        <end position="150"/>
    </location>
</feature>
<accession>A0A158DY67</accession>
<sequence>MSEADTPWSYLASRVTRVALARKDVTYGSLVDALTNDGETGGDRAIVSRISRGTLKLSLFLHILAVTGIRPPERWVDALHTDGSDWSAKARAVVSSEMSRQPSELAKDLVTSLSRLGTTMSAKSLHAQIESGALSLSLFLQLLYLLNSDSLDQFIDQEDLAEAAKSVARA</sequence>